<dbReference type="Proteomes" id="UP001164743">
    <property type="component" value="Chromosome 5A"/>
</dbReference>
<organism evidence="16 17">
    <name type="scientific">Puccinia triticina</name>
    <dbReference type="NCBI Taxonomy" id="208348"/>
    <lineage>
        <taxon>Eukaryota</taxon>
        <taxon>Fungi</taxon>
        <taxon>Dikarya</taxon>
        <taxon>Basidiomycota</taxon>
        <taxon>Pucciniomycotina</taxon>
        <taxon>Pucciniomycetes</taxon>
        <taxon>Pucciniales</taxon>
        <taxon>Pucciniaceae</taxon>
        <taxon>Puccinia</taxon>
    </lineage>
</organism>
<comment type="subcellular location">
    <subcellularLocation>
        <location evidence="2">Mitochondrion inner membrane</location>
        <topology evidence="2">Single-pass membrane protein</topology>
        <orientation evidence="2">Matrix side</orientation>
    </subcellularLocation>
</comment>
<evidence type="ECO:0000256" key="1">
    <source>
        <dbReference type="ARBA" id="ARBA00003195"/>
    </source>
</evidence>
<dbReference type="GeneID" id="77810095"/>
<evidence type="ECO:0000256" key="2">
    <source>
        <dbReference type="ARBA" id="ARBA00004298"/>
    </source>
</evidence>
<evidence type="ECO:0000256" key="12">
    <source>
        <dbReference type="ARBA" id="ARBA00023136"/>
    </source>
</evidence>
<keyword evidence="8" id="KW-0999">Mitochondrion inner membrane</keyword>
<sequence length="611" mass="69312">MTELIARYTLLIHQAESFASFFKKRCEIEEDYHLQLSRLLARQHDADRRLDSEYPSTTQTARDAWQEMCANVAQEAHTRKSWIRLIRQNVIEPLERFRSAKERTLHRIRDELRSSINEHKEYLATVQRLKKNYDRKCDEVAQFHAMSEAVEVPSTPHTPPSGRPSTDNNPTTTTRQAVIISGATSSALRDTLTPPPANPIQAKGTDVLHALRANTNNLIQRLNSRKDTAKGTAQAMNHIDDLIRPTALRGVKVKREAEEADREYRKGIFHLETLRLRKEQVIRGARRATEEMVYETSAEAKESFSYYNDETRIQAVSLISICDHAQHLVMKVNPDADVRQYTDSTLDEYEEPQVLYENAFIGPCRSLLFGVAINDYCASNPGKGAVPLIVKMCIEEIDRNGLKQEGIYRVSGKMHSVIQLVHEIEKDEDTFTFDAERHEIYTIAGVLKLYLRQLPQALFPFPLVERVKAGGSSRGWRKQPPTGSQTPGGGSSFEVQPSPASYIFQPSPRKSSIPTTPPRIIATQFIMPMPWETFIPLGLLTVMFGASGTLLNAARRFQNDGKPPDYCLDKWDEMMQERNQRLTGSLRGQCAEEKAPLTFQTSSAWPVEKVA</sequence>
<dbReference type="Gene3D" id="1.20.1270.60">
    <property type="entry name" value="Arfaptin homology (AH) domain/BAR domain"/>
    <property type="match status" value="1"/>
</dbReference>
<dbReference type="Gene3D" id="1.10.555.10">
    <property type="entry name" value="Rho GTPase activation protein"/>
    <property type="match status" value="1"/>
</dbReference>
<dbReference type="InterPro" id="IPR027267">
    <property type="entry name" value="AH/BAR_dom_sf"/>
</dbReference>
<feature type="domain" description="Rho-GAP" evidence="15">
    <location>
        <begin position="371"/>
        <end position="611"/>
    </location>
</feature>
<dbReference type="EMBL" id="CP110425">
    <property type="protein sequence ID" value="WAQ84866.1"/>
    <property type="molecule type" value="Genomic_DNA"/>
</dbReference>
<dbReference type="PANTHER" id="PTHR17098:SF2">
    <property type="entry name" value="NADH DEHYDROGENASE [UBIQUINONE] 1 ALPHA SUBCOMPLEX SUBUNIT 1"/>
    <property type="match status" value="1"/>
</dbReference>
<evidence type="ECO:0000256" key="7">
    <source>
        <dbReference type="ARBA" id="ARBA00022692"/>
    </source>
</evidence>
<name>A0ABY7CL49_9BASI</name>
<keyword evidence="5" id="KW-0813">Transport</keyword>
<dbReference type="PANTHER" id="PTHR17098">
    <property type="entry name" value="NADH-UBIQUINONE OXIDOREDUCTASE MWFE SUBUNIT"/>
    <property type="match status" value="1"/>
</dbReference>
<proteinExistence type="inferred from homology"/>
<feature type="transmembrane region" description="Helical" evidence="14">
    <location>
        <begin position="534"/>
        <end position="554"/>
    </location>
</feature>
<evidence type="ECO:0000256" key="6">
    <source>
        <dbReference type="ARBA" id="ARBA00022660"/>
    </source>
</evidence>
<dbReference type="Pfam" id="PF00611">
    <property type="entry name" value="FCH"/>
    <property type="match status" value="1"/>
</dbReference>
<keyword evidence="6" id="KW-0679">Respiratory chain</keyword>
<evidence type="ECO:0000256" key="5">
    <source>
        <dbReference type="ARBA" id="ARBA00022448"/>
    </source>
</evidence>
<keyword evidence="10 14" id="KW-1133">Transmembrane helix</keyword>
<evidence type="ECO:0000313" key="16">
    <source>
        <dbReference type="EMBL" id="WAQ84866.1"/>
    </source>
</evidence>
<dbReference type="Pfam" id="PF00620">
    <property type="entry name" value="RhoGAP"/>
    <property type="match status" value="1"/>
</dbReference>
<dbReference type="SUPFAM" id="SSF48350">
    <property type="entry name" value="GTPase activation domain, GAP"/>
    <property type="match status" value="1"/>
</dbReference>
<keyword evidence="12 14" id="KW-0472">Membrane</keyword>
<feature type="compositionally biased region" description="Polar residues" evidence="13">
    <location>
        <begin position="163"/>
        <end position="172"/>
    </location>
</feature>
<accession>A0ABY7CL49</accession>
<comment type="function">
    <text evidence="1">Accessory subunit of the mitochondrial membrane respiratory chain NADH dehydrogenase (Complex I), that is believed not to be involved in catalysis. Complex I functions in the transfer of electrons from NADH to the respiratory chain. The immediate electron acceptor for the enzyme is believed to be ubiquinone.</text>
</comment>
<dbReference type="InterPro" id="IPR017384">
    <property type="entry name" value="NADH_Ub_cplx-1_asu_su-1"/>
</dbReference>
<evidence type="ECO:0000256" key="9">
    <source>
        <dbReference type="ARBA" id="ARBA00022982"/>
    </source>
</evidence>
<protein>
    <recommendedName>
        <fullName evidence="4">NADH dehydrogenase [ubiquinone] 1 alpha subcomplex subunit 1</fullName>
    </recommendedName>
</protein>
<evidence type="ECO:0000256" key="4">
    <source>
        <dbReference type="ARBA" id="ARBA00016392"/>
    </source>
</evidence>
<keyword evidence="11" id="KW-0496">Mitochondrion</keyword>
<dbReference type="CDD" id="cd00159">
    <property type="entry name" value="RhoGAP"/>
    <property type="match status" value="1"/>
</dbReference>
<evidence type="ECO:0000259" key="15">
    <source>
        <dbReference type="PROSITE" id="PS50238"/>
    </source>
</evidence>
<evidence type="ECO:0000256" key="8">
    <source>
        <dbReference type="ARBA" id="ARBA00022792"/>
    </source>
</evidence>
<feature type="region of interest" description="Disordered" evidence="13">
    <location>
        <begin position="471"/>
        <end position="498"/>
    </location>
</feature>
<dbReference type="InterPro" id="IPR001060">
    <property type="entry name" value="FCH_dom"/>
</dbReference>
<dbReference type="InterPro" id="IPR008936">
    <property type="entry name" value="Rho_GTPase_activation_prot"/>
</dbReference>
<dbReference type="SUPFAM" id="SSF103657">
    <property type="entry name" value="BAR/IMD domain-like"/>
    <property type="match status" value="1"/>
</dbReference>
<dbReference type="Pfam" id="PF15879">
    <property type="entry name" value="MWFE"/>
    <property type="match status" value="1"/>
</dbReference>
<comment type="similarity">
    <text evidence="3">Belongs to the complex I NDUFA1 subunit family.</text>
</comment>
<feature type="region of interest" description="Disordered" evidence="13">
    <location>
        <begin position="150"/>
        <end position="172"/>
    </location>
</feature>
<dbReference type="RefSeq" id="XP_053020421.1">
    <property type="nucleotide sequence ID" value="XM_053169200.1"/>
</dbReference>
<evidence type="ECO:0000256" key="14">
    <source>
        <dbReference type="SAM" id="Phobius"/>
    </source>
</evidence>
<dbReference type="InterPro" id="IPR000198">
    <property type="entry name" value="RhoGAP_dom"/>
</dbReference>
<evidence type="ECO:0000256" key="11">
    <source>
        <dbReference type="ARBA" id="ARBA00023128"/>
    </source>
</evidence>
<evidence type="ECO:0000256" key="3">
    <source>
        <dbReference type="ARBA" id="ARBA00009960"/>
    </source>
</evidence>
<dbReference type="SMART" id="SM00324">
    <property type="entry name" value="RhoGAP"/>
    <property type="match status" value="1"/>
</dbReference>
<reference evidence="16" key="1">
    <citation type="submission" date="2022-10" db="EMBL/GenBank/DDBJ databases">
        <title>Puccinia triticina Genome sequencing and assembly.</title>
        <authorList>
            <person name="Li C."/>
        </authorList>
    </citation>
    <scope>NUCLEOTIDE SEQUENCE</scope>
    <source>
        <strain evidence="16">Pt15</strain>
    </source>
</reference>
<keyword evidence="7 14" id="KW-0812">Transmembrane</keyword>
<keyword evidence="9" id="KW-0249">Electron transport</keyword>
<dbReference type="PROSITE" id="PS50238">
    <property type="entry name" value="RHOGAP"/>
    <property type="match status" value="1"/>
</dbReference>
<keyword evidence="17" id="KW-1185">Reference proteome</keyword>
<evidence type="ECO:0000256" key="13">
    <source>
        <dbReference type="SAM" id="MobiDB-lite"/>
    </source>
</evidence>
<evidence type="ECO:0000256" key="10">
    <source>
        <dbReference type="ARBA" id="ARBA00022989"/>
    </source>
</evidence>
<gene>
    <name evidence="16" type="ORF">PtA15_5A439</name>
</gene>
<evidence type="ECO:0000313" key="17">
    <source>
        <dbReference type="Proteomes" id="UP001164743"/>
    </source>
</evidence>